<evidence type="ECO:0000313" key="3">
    <source>
        <dbReference type="Proteomes" id="UP000321793"/>
    </source>
</evidence>
<keyword evidence="1" id="KW-0812">Transmembrane</keyword>
<dbReference type="EMBL" id="BKBA01000003">
    <property type="protein sequence ID" value="GEQ12446.1"/>
    <property type="molecule type" value="Genomic_DNA"/>
</dbReference>
<evidence type="ECO:0000256" key="1">
    <source>
        <dbReference type="SAM" id="Phobius"/>
    </source>
</evidence>
<protein>
    <submittedName>
        <fullName evidence="2">Uncharacterized protein</fullName>
    </submittedName>
</protein>
<feature type="transmembrane region" description="Helical" evidence="1">
    <location>
        <begin position="7"/>
        <end position="26"/>
    </location>
</feature>
<accession>A0A512SWW6</accession>
<name>A0A512SWW6_9MICO</name>
<organism evidence="2 3">
    <name type="scientific">Knoellia locipacati</name>
    <dbReference type="NCBI Taxonomy" id="882824"/>
    <lineage>
        <taxon>Bacteria</taxon>
        <taxon>Bacillati</taxon>
        <taxon>Actinomycetota</taxon>
        <taxon>Actinomycetes</taxon>
        <taxon>Micrococcales</taxon>
        <taxon>Intrasporangiaceae</taxon>
        <taxon>Knoellia</taxon>
    </lineage>
</organism>
<gene>
    <name evidence="2" type="ORF">KLO01_04930</name>
</gene>
<comment type="caution">
    <text evidence="2">The sequence shown here is derived from an EMBL/GenBank/DDBJ whole genome shotgun (WGS) entry which is preliminary data.</text>
</comment>
<evidence type="ECO:0000313" key="2">
    <source>
        <dbReference type="EMBL" id="GEQ12446.1"/>
    </source>
</evidence>
<keyword evidence="1" id="KW-1133">Transmembrane helix</keyword>
<keyword evidence="3" id="KW-1185">Reference proteome</keyword>
<proteinExistence type="predicted"/>
<reference evidence="2 3" key="1">
    <citation type="submission" date="2019-07" db="EMBL/GenBank/DDBJ databases">
        <title>Whole genome shotgun sequence of Knoellia locipacati NBRC 109775.</title>
        <authorList>
            <person name="Hosoyama A."/>
            <person name="Uohara A."/>
            <person name="Ohji S."/>
            <person name="Ichikawa N."/>
        </authorList>
    </citation>
    <scope>NUCLEOTIDE SEQUENCE [LARGE SCALE GENOMIC DNA]</scope>
    <source>
        <strain evidence="2 3">NBRC 109775</strain>
    </source>
</reference>
<dbReference type="Proteomes" id="UP000321793">
    <property type="component" value="Unassembled WGS sequence"/>
</dbReference>
<keyword evidence="1" id="KW-0472">Membrane</keyword>
<sequence>MGAVADVFWVIAGIVLLVVLAAAWLWDRGHTSGFTPRDRQDMDRAQRDAVADWFNAGGTRP</sequence>
<dbReference type="AlphaFoldDB" id="A0A512SWW6"/>